<comment type="caution">
    <text evidence="1">The sequence shown here is derived from an EMBL/GenBank/DDBJ whole genome shotgun (WGS) entry which is preliminary data.</text>
</comment>
<protein>
    <submittedName>
        <fullName evidence="1">Uncharacterized protein</fullName>
    </submittedName>
</protein>
<dbReference type="InterPro" id="IPR004158">
    <property type="entry name" value="DUF247_pln"/>
</dbReference>
<accession>A0A2K3KNC2</accession>
<dbReference type="EMBL" id="ASHM01103242">
    <property type="protein sequence ID" value="PNX67811.1"/>
    <property type="molecule type" value="Genomic_DNA"/>
</dbReference>
<reference evidence="1 2" key="1">
    <citation type="journal article" date="2014" name="Am. J. Bot.">
        <title>Genome assembly and annotation for red clover (Trifolium pratense; Fabaceae).</title>
        <authorList>
            <person name="Istvanek J."/>
            <person name="Jaros M."/>
            <person name="Krenek A."/>
            <person name="Repkova J."/>
        </authorList>
    </citation>
    <scope>NUCLEOTIDE SEQUENCE [LARGE SCALE GENOMIC DNA]</scope>
    <source>
        <strain evidence="2">cv. Tatra</strain>
        <tissue evidence="1">Young leaves</tissue>
    </source>
</reference>
<dbReference type="AlphaFoldDB" id="A0A2K3KNC2"/>
<proteinExistence type="predicted"/>
<dbReference type="Proteomes" id="UP000236291">
    <property type="component" value="Unassembled WGS sequence"/>
</dbReference>
<dbReference type="Pfam" id="PF03140">
    <property type="entry name" value="DUF247"/>
    <property type="match status" value="1"/>
</dbReference>
<reference evidence="1 2" key="2">
    <citation type="journal article" date="2017" name="Front. Plant Sci.">
        <title>Gene Classification and Mining of Molecular Markers Useful in Red Clover (Trifolium pratense) Breeding.</title>
        <authorList>
            <person name="Istvanek J."/>
            <person name="Dluhosova J."/>
            <person name="Dluhos P."/>
            <person name="Patkova L."/>
            <person name="Nedelnik J."/>
            <person name="Repkova J."/>
        </authorList>
    </citation>
    <scope>NUCLEOTIDE SEQUENCE [LARGE SCALE GENOMIC DNA]</scope>
    <source>
        <strain evidence="2">cv. Tatra</strain>
        <tissue evidence="1">Young leaves</tissue>
    </source>
</reference>
<organism evidence="1 2">
    <name type="scientific">Trifolium pratense</name>
    <name type="common">Red clover</name>
    <dbReference type="NCBI Taxonomy" id="57577"/>
    <lineage>
        <taxon>Eukaryota</taxon>
        <taxon>Viridiplantae</taxon>
        <taxon>Streptophyta</taxon>
        <taxon>Embryophyta</taxon>
        <taxon>Tracheophyta</taxon>
        <taxon>Spermatophyta</taxon>
        <taxon>Magnoliopsida</taxon>
        <taxon>eudicotyledons</taxon>
        <taxon>Gunneridae</taxon>
        <taxon>Pentapetalae</taxon>
        <taxon>rosids</taxon>
        <taxon>fabids</taxon>
        <taxon>Fabales</taxon>
        <taxon>Fabaceae</taxon>
        <taxon>Papilionoideae</taxon>
        <taxon>50 kb inversion clade</taxon>
        <taxon>NPAAA clade</taxon>
        <taxon>Hologalegina</taxon>
        <taxon>IRL clade</taxon>
        <taxon>Trifolieae</taxon>
        <taxon>Trifolium</taxon>
    </lineage>
</organism>
<dbReference type="ExpressionAtlas" id="A0A2K3KNC2">
    <property type="expression patterns" value="baseline"/>
</dbReference>
<evidence type="ECO:0000313" key="1">
    <source>
        <dbReference type="EMBL" id="PNX67811.1"/>
    </source>
</evidence>
<gene>
    <name evidence="1" type="ORF">L195_g055828</name>
</gene>
<sequence>MNADDNAEEILIIKLDQLSVVMTDVLLLENQLPYLVLKLLWKNDNETGLNEIMENFVEFNLWGTAENETYKSEDNTKNFVKCHNWDMLDIKRTWVSVRSRIQGCFEVQNKKKNEDEQEEEQQHSEVISIPNEFESPTHLLDLQLKIILKVQVNDKSCALTNVKMVN</sequence>
<name>A0A2K3KNC2_TRIPR</name>
<evidence type="ECO:0000313" key="2">
    <source>
        <dbReference type="Proteomes" id="UP000236291"/>
    </source>
</evidence>